<evidence type="ECO:0000256" key="4">
    <source>
        <dbReference type="ARBA" id="ARBA00035174"/>
    </source>
</evidence>
<dbReference type="PANTHER" id="PTHR39080:SF1">
    <property type="entry name" value="LARGE RIBOSOMAL SUBUNIT PROTEIN BL28A"/>
    <property type="match status" value="1"/>
</dbReference>
<evidence type="ECO:0000256" key="2">
    <source>
        <dbReference type="ARBA" id="ARBA00022980"/>
    </source>
</evidence>
<comment type="similarity">
    <text evidence="1 5">Belongs to the bacterial ribosomal protein bL28 family.</text>
</comment>
<dbReference type="GO" id="GO:1990904">
    <property type="term" value="C:ribonucleoprotein complex"/>
    <property type="evidence" value="ECO:0007669"/>
    <property type="project" value="UniProtKB-KW"/>
</dbReference>
<dbReference type="InterPro" id="IPR050096">
    <property type="entry name" value="Bacterial_rp_bL28"/>
</dbReference>
<dbReference type="Proteomes" id="UP000584587">
    <property type="component" value="Unassembled WGS sequence"/>
</dbReference>
<dbReference type="InterPro" id="IPR026569">
    <property type="entry name" value="Ribosomal_bL28"/>
</dbReference>
<dbReference type="AlphaFoldDB" id="A0A846TRM8"/>
<keyword evidence="8" id="KW-1185">Reference proteome</keyword>
<dbReference type="InterPro" id="IPR037147">
    <property type="entry name" value="Ribosomal_bL28_sf"/>
</dbReference>
<feature type="region of interest" description="Disordered" evidence="6">
    <location>
        <begin position="1"/>
        <end position="26"/>
    </location>
</feature>
<sequence length="58" mass="6532">MARKCAISGIGPLSGNNRSHAMNATKRKWNPNLQKVRINGKVVFVSARTLRSLRKERI</sequence>
<evidence type="ECO:0000256" key="6">
    <source>
        <dbReference type="SAM" id="MobiDB-lite"/>
    </source>
</evidence>
<evidence type="ECO:0000256" key="5">
    <source>
        <dbReference type="HAMAP-Rule" id="MF_00373"/>
    </source>
</evidence>
<evidence type="ECO:0000313" key="7">
    <source>
        <dbReference type="EMBL" id="NKE38165.1"/>
    </source>
</evidence>
<dbReference type="EMBL" id="JAAVVK010000001">
    <property type="protein sequence ID" value="NKE38165.1"/>
    <property type="molecule type" value="Genomic_DNA"/>
</dbReference>
<evidence type="ECO:0000313" key="8">
    <source>
        <dbReference type="Proteomes" id="UP000584587"/>
    </source>
</evidence>
<dbReference type="Gene3D" id="2.30.170.40">
    <property type="entry name" value="Ribosomal protein L28/L24"/>
    <property type="match status" value="1"/>
</dbReference>
<dbReference type="SUPFAM" id="SSF143800">
    <property type="entry name" value="L28p-like"/>
    <property type="match status" value="1"/>
</dbReference>
<gene>
    <name evidence="5" type="primary">rpmB</name>
    <name evidence="7" type="ORF">HER12_00125</name>
</gene>
<evidence type="ECO:0000256" key="3">
    <source>
        <dbReference type="ARBA" id="ARBA00023274"/>
    </source>
</evidence>
<dbReference type="InterPro" id="IPR001383">
    <property type="entry name" value="Ribosomal_bL28_bact-type"/>
</dbReference>
<accession>A0A846TRM8</accession>
<organism evidence="7 8">
    <name type="scientific">Spiroplasma platyhelix PALS-1</name>
    <dbReference type="NCBI Taxonomy" id="1276218"/>
    <lineage>
        <taxon>Bacteria</taxon>
        <taxon>Bacillati</taxon>
        <taxon>Mycoplasmatota</taxon>
        <taxon>Mollicutes</taxon>
        <taxon>Entomoplasmatales</taxon>
        <taxon>Spiroplasmataceae</taxon>
        <taxon>Spiroplasma</taxon>
    </lineage>
</organism>
<dbReference type="Pfam" id="PF00830">
    <property type="entry name" value="Ribosomal_L28"/>
    <property type="match status" value="1"/>
</dbReference>
<keyword evidence="2 5" id="KW-0689">Ribosomal protein</keyword>
<dbReference type="PANTHER" id="PTHR39080">
    <property type="entry name" value="50S RIBOSOMAL PROTEIN L28"/>
    <property type="match status" value="1"/>
</dbReference>
<proteinExistence type="inferred from homology"/>
<dbReference type="GO" id="GO:0006412">
    <property type="term" value="P:translation"/>
    <property type="evidence" value="ECO:0007669"/>
    <property type="project" value="UniProtKB-UniRule"/>
</dbReference>
<dbReference type="InterPro" id="IPR034704">
    <property type="entry name" value="Ribosomal_bL28/bL31-like_sf"/>
</dbReference>
<dbReference type="GO" id="GO:0005840">
    <property type="term" value="C:ribosome"/>
    <property type="evidence" value="ECO:0007669"/>
    <property type="project" value="UniProtKB-KW"/>
</dbReference>
<name>A0A846TRM8_9MOLU</name>
<reference evidence="7 8" key="1">
    <citation type="submission" date="2020-04" db="EMBL/GenBank/DDBJ databases">
        <title>Complete genome sequence of Spiroplasma platyhelix ATCC 51748, an insect isolate.</title>
        <authorList>
            <person name="Green E.A."/>
            <person name="Klassen J.L."/>
        </authorList>
    </citation>
    <scope>NUCLEOTIDE SEQUENCE [LARGE SCALE GENOMIC DNA]</scope>
    <source>
        <strain evidence="7 8">PALS-1</strain>
    </source>
</reference>
<keyword evidence="3 5" id="KW-0687">Ribonucleoprotein</keyword>
<dbReference type="RefSeq" id="WP_168104644.1">
    <property type="nucleotide sequence ID" value="NZ_CP051215.1"/>
</dbReference>
<comment type="caution">
    <text evidence="7">The sequence shown here is derived from an EMBL/GenBank/DDBJ whole genome shotgun (WGS) entry which is preliminary data.</text>
</comment>
<evidence type="ECO:0000256" key="1">
    <source>
        <dbReference type="ARBA" id="ARBA00008760"/>
    </source>
</evidence>
<protein>
    <recommendedName>
        <fullName evidence="4 5">Large ribosomal subunit protein bL28</fullName>
    </recommendedName>
</protein>
<dbReference type="GO" id="GO:0003735">
    <property type="term" value="F:structural constituent of ribosome"/>
    <property type="evidence" value="ECO:0007669"/>
    <property type="project" value="InterPro"/>
</dbReference>
<dbReference type="HAMAP" id="MF_00373">
    <property type="entry name" value="Ribosomal_bL28"/>
    <property type="match status" value="1"/>
</dbReference>
<dbReference type="NCBIfam" id="TIGR00009">
    <property type="entry name" value="L28"/>
    <property type="match status" value="1"/>
</dbReference>